<dbReference type="Pfam" id="PF20089">
    <property type="entry name" value="DUF6481"/>
    <property type="match status" value="1"/>
</dbReference>
<feature type="coiled-coil region" evidence="1">
    <location>
        <begin position="36"/>
        <end position="71"/>
    </location>
</feature>
<dbReference type="RefSeq" id="WP_043970482.1">
    <property type="nucleotide sequence ID" value="NZ_KQ130453.1"/>
</dbReference>
<dbReference type="PATRIC" id="fig|1114963.3.peg.1913"/>
<evidence type="ECO:0000256" key="1">
    <source>
        <dbReference type="SAM" id="Coils"/>
    </source>
</evidence>
<sequence>MAGYKEPGIQDRVNAAAQARAKALELLKSKAPIDPAVQAERLAKAAEREAAQAAKREATKAAREAKIAEKAAKAEQAKLDAIAAAPPPELTEAERKAARDAKYAARKARRK</sequence>
<protein>
    <submittedName>
        <fullName evidence="3">Uncharacterized protein</fullName>
    </submittedName>
</protein>
<keyword evidence="4" id="KW-1185">Reference proteome</keyword>
<dbReference type="AlphaFoldDB" id="A0A0J7XXT9"/>
<gene>
    <name evidence="3" type="ORF">V474_15430</name>
</gene>
<feature type="region of interest" description="Disordered" evidence="2">
    <location>
        <begin position="78"/>
        <end position="111"/>
    </location>
</feature>
<name>A0A0J7XXT9_9SPHN</name>
<evidence type="ECO:0000313" key="4">
    <source>
        <dbReference type="Proteomes" id="UP000052268"/>
    </source>
</evidence>
<dbReference type="InterPro" id="IPR045510">
    <property type="entry name" value="DUF6481"/>
</dbReference>
<keyword evidence="1" id="KW-0175">Coiled coil</keyword>
<dbReference type="Proteomes" id="UP000052268">
    <property type="component" value="Unassembled WGS sequence"/>
</dbReference>
<accession>A0A0J7XXT9</accession>
<feature type="compositionally biased region" description="Basic and acidic residues" evidence="2">
    <location>
        <begin position="92"/>
        <end position="103"/>
    </location>
</feature>
<evidence type="ECO:0000256" key="2">
    <source>
        <dbReference type="SAM" id="MobiDB-lite"/>
    </source>
</evidence>
<organism evidence="3 4">
    <name type="scientific">Novosphingobium barchaimii LL02</name>
    <dbReference type="NCBI Taxonomy" id="1114963"/>
    <lineage>
        <taxon>Bacteria</taxon>
        <taxon>Pseudomonadati</taxon>
        <taxon>Pseudomonadota</taxon>
        <taxon>Alphaproteobacteria</taxon>
        <taxon>Sphingomonadales</taxon>
        <taxon>Sphingomonadaceae</taxon>
        <taxon>Novosphingobium</taxon>
    </lineage>
</organism>
<proteinExistence type="predicted"/>
<comment type="caution">
    <text evidence="3">The sequence shown here is derived from an EMBL/GenBank/DDBJ whole genome shotgun (WGS) entry which is preliminary data.</text>
</comment>
<evidence type="ECO:0000313" key="3">
    <source>
        <dbReference type="EMBL" id="KMS56342.1"/>
    </source>
</evidence>
<reference evidence="3 4" key="1">
    <citation type="journal article" date="2015" name="G3 (Bethesda)">
        <title>Insights into Ongoing Evolution of the Hexachlorocyclohexane Catabolic Pathway from Comparative Genomics of Ten Sphingomonadaceae Strains.</title>
        <authorList>
            <person name="Pearce S.L."/>
            <person name="Oakeshott J.G."/>
            <person name="Pandey G."/>
        </authorList>
    </citation>
    <scope>NUCLEOTIDE SEQUENCE [LARGE SCALE GENOMIC DNA]</scope>
    <source>
        <strain evidence="3 4">LL02</strain>
    </source>
</reference>
<dbReference type="EMBL" id="JACU01000004">
    <property type="protein sequence ID" value="KMS56342.1"/>
    <property type="molecule type" value="Genomic_DNA"/>
</dbReference>